<accession>A0A3A3EKI3</accession>
<dbReference type="CDD" id="cd03801">
    <property type="entry name" value="GT4_PimA-like"/>
    <property type="match status" value="1"/>
</dbReference>
<protein>
    <submittedName>
        <fullName evidence="2">Glycosyltransferase</fullName>
    </submittedName>
</protein>
<dbReference type="Proteomes" id="UP000265938">
    <property type="component" value="Unassembled WGS sequence"/>
</dbReference>
<evidence type="ECO:0000259" key="1">
    <source>
        <dbReference type="Pfam" id="PF00534"/>
    </source>
</evidence>
<dbReference type="RefSeq" id="WP_119851822.1">
    <property type="nucleotide sequence ID" value="NZ_QYSE01000001.1"/>
</dbReference>
<gene>
    <name evidence="2" type="ORF">D4741_01810</name>
</gene>
<dbReference type="GO" id="GO:0016757">
    <property type="term" value="F:glycosyltransferase activity"/>
    <property type="evidence" value="ECO:0007669"/>
    <property type="project" value="InterPro"/>
</dbReference>
<dbReference type="PANTHER" id="PTHR12526">
    <property type="entry name" value="GLYCOSYLTRANSFERASE"/>
    <property type="match status" value="1"/>
</dbReference>
<dbReference type="EMBL" id="QYSE01000001">
    <property type="protein sequence ID" value="RJF36840.1"/>
    <property type="molecule type" value="Genomic_DNA"/>
</dbReference>
<reference evidence="2 3" key="1">
    <citation type="submission" date="2018-09" db="EMBL/GenBank/DDBJ databases">
        <title>Identification of marine bacteria producing industrial enzymes.</title>
        <authorList>
            <person name="Cheng T.H."/>
            <person name="Saidin J."/>
            <person name="Muhd D.D."/>
            <person name="Isa M.N.M."/>
            <person name="Bakar M.F.A."/>
            <person name="Ismail N."/>
        </authorList>
    </citation>
    <scope>NUCLEOTIDE SEQUENCE [LARGE SCALE GENOMIC DNA]</scope>
    <source>
        <strain evidence="2 3">MNAD 1.6</strain>
    </source>
</reference>
<dbReference type="Pfam" id="PF00534">
    <property type="entry name" value="Glycos_transf_1"/>
    <property type="match status" value="1"/>
</dbReference>
<dbReference type="SUPFAM" id="SSF53756">
    <property type="entry name" value="UDP-Glycosyltransferase/glycogen phosphorylase"/>
    <property type="match status" value="1"/>
</dbReference>
<feature type="domain" description="Glycosyl transferase family 1" evidence="1">
    <location>
        <begin position="163"/>
        <end position="313"/>
    </location>
</feature>
<proteinExistence type="predicted"/>
<evidence type="ECO:0000313" key="2">
    <source>
        <dbReference type="EMBL" id="RJF36840.1"/>
    </source>
</evidence>
<dbReference type="InterPro" id="IPR001296">
    <property type="entry name" value="Glyco_trans_1"/>
</dbReference>
<organism evidence="2 3">
    <name type="scientific">Pseudoalteromonas gelatinilytica</name>
    <dbReference type="NCBI Taxonomy" id="1703256"/>
    <lineage>
        <taxon>Bacteria</taxon>
        <taxon>Pseudomonadati</taxon>
        <taxon>Pseudomonadota</taxon>
        <taxon>Gammaproteobacteria</taxon>
        <taxon>Alteromonadales</taxon>
        <taxon>Pseudoalteromonadaceae</taxon>
        <taxon>Pseudoalteromonas</taxon>
    </lineage>
</organism>
<keyword evidence="2" id="KW-0808">Transferase</keyword>
<dbReference type="PANTHER" id="PTHR12526:SF638">
    <property type="entry name" value="SPORE COAT PROTEIN SA"/>
    <property type="match status" value="1"/>
</dbReference>
<evidence type="ECO:0000313" key="3">
    <source>
        <dbReference type="Proteomes" id="UP000265938"/>
    </source>
</evidence>
<comment type="caution">
    <text evidence="2">The sequence shown here is derived from an EMBL/GenBank/DDBJ whole genome shotgun (WGS) entry which is preliminary data.</text>
</comment>
<name>A0A3A3EKI3_9GAMM</name>
<dbReference type="AlphaFoldDB" id="A0A3A3EKI3"/>
<sequence length="344" mass="38899">MKYSVILFVDSSLIGGIESHLIAMSKLLERYNIMSSVLFYQDHNNREFYHRLEKANITYGFAGGNLKSLNEILKMFPRSALLHTHGYKASIMGKLVCRWQNRPCISTYHAGEEGVGKVYFYNKLDKLLSYFSLNFAVSNSLTKELYNAELLENFISVKKPTKPRTLRSKQEINIGFVGRLSHEKGPDIFIEAAKHSASTNLNFHMFGDGPMVNELDLSAVNYHGQCEQQQIWQQLDVLVICSRAEGLPMVALEAMSHGVLVIAAAVGQLPHIINHLSNGLMMGESSAQALQKQLKNVEMLSTEQKLYMLNNAQKLIQQRFSGEQQFKQLDRVYNTSLLASLPNF</sequence>
<dbReference type="Gene3D" id="3.40.50.2000">
    <property type="entry name" value="Glycogen Phosphorylase B"/>
    <property type="match status" value="2"/>
</dbReference>
<dbReference type="GO" id="GO:1901135">
    <property type="term" value="P:carbohydrate derivative metabolic process"/>
    <property type="evidence" value="ECO:0007669"/>
    <property type="project" value="UniProtKB-ARBA"/>
</dbReference>